<evidence type="ECO:0000256" key="2">
    <source>
        <dbReference type="ARBA" id="ARBA00022737"/>
    </source>
</evidence>
<dbReference type="EMBL" id="UYWY01000204">
    <property type="protein sequence ID" value="VDM24243.1"/>
    <property type="molecule type" value="Genomic_DNA"/>
</dbReference>
<dbReference type="PROSITE" id="PS50026">
    <property type="entry name" value="EGF_3"/>
    <property type="match status" value="1"/>
</dbReference>
<dbReference type="PANTHER" id="PTHR24033">
    <property type="entry name" value="EGF-LIKE DOMAIN-CONTAINING PROTEIN"/>
    <property type="match status" value="1"/>
</dbReference>
<proteinExistence type="predicted"/>
<feature type="disulfide bond" evidence="4">
    <location>
        <begin position="161"/>
        <end position="170"/>
    </location>
</feature>
<name>A0A183TW23_TOXCA</name>
<keyword evidence="3 4" id="KW-1015">Disulfide bond</keyword>
<dbReference type="SMART" id="SM00181">
    <property type="entry name" value="EGF"/>
    <property type="match status" value="2"/>
</dbReference>
<dbReference type="Gene3D" id="2.10.25.10">
    <property type="entry name" value="Laminin"/>
    <property type="match status" value="1"/>
</dbReference>
<dbReference type="WBParaSite" id="TCNE_0000044201-mRNA-1">
    <property type="protein sequence ID" value="TCNE_0000044201-mRNA-1"/>
    <property type="gene ID" value="TCNE_0000044201"/>
</dbReference>
<dbReference type="AlphaFoldDB" id="A0A183TW23"/>
<evidence type="ECO:0000313" key="8">
    <source>
        <dbReference type="WBParaSite" id="TCNE_0000044201-mRNA-1"/>
    </source>
</evidence>
<evidence type="ECO:0000256" key="3">
    <source>
        <dbReference type="ARBA" id="ARBA00023157"/>
    </source>
</evidence>
<dbReference type="PROSITE" id="PS01186">
    <property type="entry name" value="EGF_2"/>
    <property type="match status" value="1"/>
</dbReference>
<reference evidence="6 7" key="2">
    <citation type="submission" date="2018-11" db="EMBL/GenBank/DDBJ databases">
        <authorList>
            <consortium name="Pathogen Informatics"/>
        </authorList>
    </citation>
    <scope>NUCLEOTIDE SEQUENCE [LARGE SCALE GENOMIC DNA]</scope>
</reference>
<accession>A0A183TW23</accession>
<comment type="caution">
    <text evidence="4">Lacks conserved residue(s) required for the propagation of feature annotation.</text>
</comment>
<dbReference type="Pfam" id="PF23106">
    <property type="entry name" value="EGF_Teneurin"/>
    <property type="match status" value="1"/>
</dbReference>
<organism evidence="7 8">
    <name type="scientific">Toxocara canis</name>
    <name type="common">Canine roundworm</name>
    <dbReference type="NCBI Taxonomy" id="6265"/>
    <lineage>
        <taxon>Eukaryota</taxon>
        <taxon>Metazoa</taxon>
        <taxon>Ecdysozoa</taxon>
        <taxon>Nematoda</taxon>
        <taxon>Chromadorea</taxon>
        <taxon>Rhabditida</taxon>
        <taxon>Spirurina</taxon>
        <taxon>Ascaridomorpha</taxon>
        <taxon>Ascaridoidea</taxon>
        <taxon>Toxocaridae</taxon>
        <taxon>Toxocara</taxon>
    </lineage>
</organism>
<evidence type="ECO:0000256" key="4">
    <source>
        <dbReference type="PROSITE-ProRule" id="PRU00076"/>
    </source>
</evidence>
<gene>
    <name evidence="6" type="ORF">TCNE_LOCUS443</name>
</gene>
<dbReference type="SUPFAM" id="SSF57196">
    <property type="entry name" value="EGF/Laminin"/>
    <property type="match status" value="1"/>
</dbReference>
<evidence type="ECO:0000256" key="1">
    <source>
        <dbReference type="ARBA" id="ARBA00022536"/>
    </source>
</evidence>
<reference evidence="8" key="1">
    <citation type="submission" date="2016-06" db="UniProtKB">
        <authorList>
            <consortium name="WormBaseParasite"/>
        </authorList>
    </citation>
    <scope>IDENTIFICATION</scope>
</reference>
<dbReference type="InterPro" id="IPR000742">
    <property type="entry name" value="EGF"/>
</dbReference>
<protein>
    <submittedName>
        <fullName evidence="8">EGF-like domain-containing protein</fullName>
    </submittedName>
</protein>
<keyword evidence="7" id="KW-1185">Reference proteome</keyword>
<dbReference type="CDD" id="cd00054">
    <property type="entry name" value="EGF_CA"/>
    <property type="match status" value="2"/>
</dbReference>
<evidence type="ECO:0000313" key="6">
    <source>
        <dbReference type="EMBL" id="VDM24243.1"/>
    </source>
</evidence>
<dbReference type="InterPro" id="IPR051830">
    <property type="entry name" value="NOTCH_homolog"/>
</dbReference>
<dbReference type="PROSITE" id="PS00022">
    <property type="entry name" value="EGF_1"/>
    <property type="match status" value="1"/>
</dbReference>
<evidence type="ECO:0000259" key="5">
    <source>
        <dbReference type="PROSITE" id="PS50026"/>
    </source>
</evidence>
<sequence length="914" mass="103874">MKYAKSVIFEEYCAPVVCDLDDFVQHQQIYLELPKQKSLPSGSIIDIPCKANPSKIFNITYVCTSTGQFQPHPSDKRCERRPYTVSSSEDSQYVPPVRASCSECHPAGTERCVSVTGGFKCICKEGWSMLTCWKAPSYCHMNSCSEHGICVELVNHAKCACDEGWRGATCSLNISQIFDIVNNPNITGATLGGDYEAIDEAIKEAKKVVAAFGLVQVGLGVLTATALLSSIVMASLTSGSDDSDFDPQALFQSHRLRAVVLAAGGSFYARNPYRYNLDIYYGCRFYHWLINTAFSIGQCLLMAEAANVEKMFGSIQFNKWKRGQRSDEAALTYLIRLPPCYIAPFAFVTASIVTNWNCICRPSSCIGSFSDDTFPLQLALVALNGGLMLGSIALCESAYLTKKNCAEAEIRRCEYFLLNWPYDLCKMLSVEKNLPFVLIGSILHFGCWISVALATDKQDTPLAVVAMIFLLLYSAFIIAQLIATRPEVRHSFSRRDNPLTLTAFKHTFIDERIERCDTIAESIAVSVNDDLFKYVTIFSMILLPKWMSPEFEFFDTLTRNEVLAKWKPKRYLKEKEEEQTAKENEDKQAAIKIQRDNEKLLQKYPNLPPLLLFNIPDKGPPQTFPSPFPLLPTEDGYIPEWNRMMMQRNWTENYMGYRRTGMNVDESIRATKSAFVDADDYIGNLTLGGLLTWNDWENRMRTTDIFSEDRLQKHKINNPFLSEPEPSSSTLVDTEVSALRVCIGETVHEQILKAPPIKLNMQVFKEFQVRKMTEKWEETLKERNAPFDALYWDDPIVIHLTESCDKEMVGAILNVQEAEIERPKYAQSKRPISLNPRKRPLDDFWLDPDMPGFVGPHDLSAFDNPVLDSNVRTRRFFNKILERQWKNAIDDDLEFQLALLHLRSKGYSLMNFFA</sequence>
<evidence type="ECO:0000313" key="7">
    <source>
        <dbReference type="Proteomes" id="UP000050794"/>
    </source>
</evidence>
<dbReference type="Pfam" id="PF12661">
    <property type="entry name" value="hEGF"/>
    <property type="match status" value="1"/>
</dbReference>
<dbReference type="Proteomes" id="UP000050794">
    <property type="component" value="Unassembled WGS sequence"/>
</dbReference>
<keyword evidence="1 4" id="KW-0245">EGF-like domain</keyword>
<keyword evidence="2" id="KW-0677">Repeat</keyword>
<feature type="domain" description="EGF-like" evidence="5">
    <location>
        <begin position="135"/>
        <end position="171"/>
    </location>
</feature>
<dbReference type="PANTHER" id="PTHR24033:SF151">
    <property type="entry name" value="NOTCH 2"/>
    <property type="match status" value="1"/>
</dbReference>
<dbReference type="InterPro" id="IPR013032">
    <property type="entry name" value="EGF-like_CS"/>
</dbReference>